<evidence type="ECO:0000313" key="2">
    <source>
        <dbReference type="EMBL" id="CAG2230583.1"/>
    </source>
</evidence>
<feature type="region of interest" description="Disordered" evidence="1">
    <location>
        <begin position="42"/>
        <end position="71"/>
    </location>
</feature>
<keyword evidence="3" id="KW-1185">Reference proteome</keyword>
<dbReference type="InterPro" id="IPR042838">
    <property type="entry name" value="KIAA1958"/>
</dbReference>
<dbReference type="PANTHER" id="PTHR46963">
    <property type="entry name" value="SIMILAR TO RIKEN CDNA E130308A19"/>
    <property type="match status" value="1"/>
</dbReference>
<dbReference type="Proteomes" id="UP000683360">
    <property type="component" value="Unassembled WGS sequence"/>
</dbReference>
<dbReference type="OrthoDB" id="5981544at2759"/>
<evidence type="ECO:0000313" key="3">
    <source>
        <dbReference type="Proteomes" id="UP000683360"/>
    </source>
</evidence>
<evidence type="ECO:0000256" key="1">
    <source>
        <dbReference type="SAM" id="MobiDB-lite"/>
    </source>
</evidence>
<name>A0A8S3THI9_MYTED</name>
<gene>
    <name evidence="2" type="ORF">MEDL_43407</name>
</gene>
<protein>
    <submittedName>
        <fullName evidence="2">Uncharacterized protein</fullName>
    </submittedName>
</protein>
<dbReference type="PANTHER" id="PTHR46963:SF4">
    <property type="entry name" value="HYPOTHETICAL PROTEIN MGC115716"/>
    <property type="match status" value="1"/>
</dbReference>
<dbReference type="EMBL" id="CAJPWZ010002071">
    <property type="protein sequence ID" value="CAG2230583.1"/>
    <property type="molecule type" value="Genomic_DNA"/>
</dbReference>
<reference evidence="2" key="1">
    <citation type="submission" date="2021-03" db="EMBL/GenBank/DDBJ databases">
        <authorList>
            <person name="Bekaert M."/>
        </authorList>
    </citation>
    <scope>NUCLEOTIDE SEQUENCE</scope>
</reference>
<comment type="caution">
    <text evidence="2">The sequence shown here is derived from an EMBL/GenBank/DDBJ whole genome shotgun (WGS) entry which is preliminary data.</text>
</comment>
<organism evidence="2 3">
    <name type="scientific">Mytilus edulis</name>
    <name type="common">Blue mussel</name>
    <dbReference type="NCBI Taxonomy" id="6550"/>
    <lineage>
        <taxon>Eukaryota</taxon>
        <taxon>Metazoa</taxon>
        <taxon>Spiralia</taxon>
        <taxon>Lophotrochozoa</taxon>
        <taxon>Mollusca</taxon>
        <taxon>Bivalvia</taxon>
        <taxon>Autobranchia</taxon>
        <taxon>Pteriomorphia</taxon>
        <taxon>Mytilida</taxon>
        <taxon>Mytiloidea</taxon>
        <taxon>Mytilidae</taxon>
        <taxon>Mytilinae</taxon>
        <taxon>Mytilus</taxon>
    </lineage>
</organism>
<feature type="compositionally biased region" description="Polar residues" evidence="1">
    <location>
        <begin position="62"/>
        <end position="71"/>
    </location>
</feature>
<accession>A0A8S3THI9</accession>
<sequence length="281" mass="32474">MSSDCEENNMEMPQFRLIWSPYAELTEDDLMDKDLQNSLTHLDRPNEQNLTETPNPTHPVQEESNTENASVNPHFDAQYMDMTEHDIEQFIDGQQNKNTLTKTVRDIALLNKFLRAKNEKRELQSIPPVELYPLLANYLLTLRKKDGGEYEPSTLRSIVNRIDRKHKRHKYGHSLAGSTTYQYEAFSFQTYKRIHEIQEEGHRNVASVTNYSTISEKQQKNISSILSNTTDENMVVLYTPHTQYESNLPRRTSTFTGPVATLTISAPAVCQFDHDKLLTSF</sequence>
<proteinExistence type="predicted"/>
<dbReference type="AlphaFoldDB" id="A0A8S3THI9"/>